<protein>
    <submittedName>
        <fullName evidence="1">Uncharacterized protein</fullName>
    </submittedName>
</protein>
<dbReference type="Proteomes" id="UP000326678">
    <property type="component" value="Chromosome Gxm1"/>
</dbReference>
<evidence type="ECO:0000313" key="2">
    <source>
        <dbReference type="Proteomes" id="UP000326678"/>
    </source>
</evidence>
<proteinExistence type="predicted"/>
<evidence type="ECO:0000313" key="1">
    <source>
        <dbReference type="EMBL" id="QFS46490.1"/>
    </source>
</evidence>
<organism evidence="1 2">
    <name type="scientific">Nostoc sphaeroides CCNUC1</name>
    <dbReference type="NCBI Taxonomy" id="2653204"/>
    <lineage>
        <taxon>Bacteria</taxon>
        <taxon>Bacillati</taxon>
        <taxon>Cyanobacteriota</taxon>
        <taxon>Cyanophyceae</taxon>
        <taxon>Nostocales</taxon>
        <taxon>Nostocaceae</taxon>
        <taxon>Nostoc</taxon>
    </lineage>
</organism>
<dbReference type="AlphaFoldDB" id="A0A5P8W1F6"/>
<sequence>MLTLQFMNLTLLGLTHELRNNVDASLRDATRTACRRLPQ</sequence>
<gene>
    <name evidence="1" type="ORF">GXM_03971</name>
</gene>
<dbReference type="EMBL" id="CP045226">
    <property type="protein sequence ID" value="QFS46490.1"/>
    <property type="molecule type" value="Genomic_DNA"/>
</dbReference>
<name>A0A5P8W1F6_9NOSO</name>
<reference evidence="1 2" key="1">
    <citation type="submission" date="2019-10" db="EMBL/GenBank/DDBJ databases">
        <title>Genomic and transcriptomic insights into the perfect genentic adaptation of a filamentous nitrogen-fixing cyanobacterium to rice fields.</title>
        <authorList>
            <person name="Chen Z."/>
        </authorList>
    </citation>
    <scope>NUCLEOTIDE SEQUENCE [LARGE SCALE GENOMIC DNA]</scope>
    <source>
        <strain evidence="1">CCNUC1</strain>
    </source>
</reference>
<keyword evidence="2" id="KW-1185">Reference proteome</keyword>
<dbReference type="KEGG" id="nsh:GXM_03971"/>
<accession>A0A5P8W1F6</accession>